<protein>
    <submittedName>
        <fullName evidence="1">Uncharacterized protein</fullName>
    </submittedName>
</protein>
<evidence type="ECO:0000313" key="1">
    <source>
        <dbReference type="EMBL" id="KIL49889.1"/>
    </source>
</evidence>
<dbReference type="Proteomes" id="UP000031938">
    <property type="component" value="Unassembled WGS sequence"/>
</dbReference>
<evidence type="ECO:0000313" key="2">
    <source>
        <dbReference type="Proteomes" id="UP000031938"/>
    </source>
</evidence>
<keyword evidence="2" id="KW-1185">Reference proteome</keyword>
<name>A0A0C2S791_9BACL</name>
<proteinExistence type="predicted"/>
<gene>
    <name evidence="1" type="ORF">KP78_13570</name>
</gene>
<dbReference type="AlphaFoldDB" id="A0A0C2S791"/>
<accession>A0A0C2S791</accession>
<dbReference type="EMBL" id="JXRP01000009">
    <property type="protein sequence ID" value="KIL49889.1"/>
    <property type="molecule type" value="Genomic_DNA"/>
</dbReference>
<reference evidence="1 2" key="1">
    <citation type="submission" date="2015-01" db="EMBL/GenBank/DDBJ databases">
        <title>Genome sequencing of Jeotgalibacillus soli.</title>
        <authorList>
            <person name="Goh K.M."/>
            <person name="Chan K.-G."/>
            <person name="Yaakop A.S."/>
            <person name="Ee R."/>
            <person name="Gan H.M."/>
            <person name="Chan C.S."/>
        </authorList>
    </citation>
    <scope>NUCLEOTIDE SEQUENCE [LARGE SCALE GENOMIC DNA]</scope>
    <source>
        <strain evidence="1 2">P9</strain>
    </source>
</reference>
<organism evidence="1 2">
    <name type="scientific">Jeotgalibacillus soli</name>
    <dbReference type="NCBI Taxonomy" id="889306"/>
    <lineage>
        <taxon>Bacteria</taxon>
        <taxon>Bacillati</taxon>
        <taxon>Bacillota</taxon>
        <taxon>Bacilli</taxon>
        <taxon>Bacillales</taxon>
        <taxon>Caryophanaceae</taxon>
        <taxon>Jeotgalibacillus</taxon>
    </lineage>
</organism>
<sequence length="39" mass="4535">MYNHEFSTSSDLTIYEFTLTIQSILPNEQSSFLPIIIQI</sequence>
<comment type="caution">
    <text evidence="1">The sequence shown here is derived from an EMBL/GenBank/DDBJ whole genome shotgun (WGS) entry which is preliminary data.</text>
</comment>
<dbReference type="PATRIC" id="fig|889306.3.peg.1366"/>